<accession>A0A0F9MQM5</accession>
<proteinExistence type="predicted"/>
<sequence>MSRYSTAAIKSPVEGAVRTFSRKTHTLVSPLKKSCGALEAIMKSVEAGDPSLVGIEAGEQQLPFDYDAAIMFKVHNTHHSTCIEAKKQATVGLGLKNRKVTKTLNKLCTISWQTVMTKLAEDYFQVGNAYLEVVRNNAGKISGLHHIPARLVRIFIEDTTATNLHYIAKGTALLTNGLGDTRLALFGDLERLRKKLSLAPDQKISEVIHFPQPSSMIRARHYGFPYWLAAAAPVELTQALHQHQFDFHSNRGVPEFLTFLTGGKVDNDTWDDLVTAFQSYVGVGNSHKSSIFNLPDPNIKIDVKTLAMDGIANGTFFRDMSETLATIIVSAHRVPPALAGIVLPGKMGAANEVSNAAVVFQGFVIGPEQEHFETILGNTLGDDAEGIKGLNDDSFELNTMIHEMAEALKLLNPMDTMGRMDEELGQAAANGRDLNAGLKKSQHRDVLILADALLAAADCEAASTFHG</sequence>
<protein>
    <submittedName>
        <fullName evidence="1">Uncharacterized protein</fullName>
    </submittedName>
</protein>
<evidence type="ECO:0000313" key="1">
    <source>
        <dbReference type="EMBL" id="KKN08014.1"/>
    </source>
</evidence>
<gene>
    <name evidence="1" type="ORF">LCGC14_1061070</name>
</gene>
<reference evidence="1" key="1">
    <citation type="journal article" date="2015" name="Nature">
        <title>Complex archaea that bridge the gap between prokaryotes and eukaryotes.</title>
        <authorList>
            <person name="Spang A."/>
            <person name="Saw J.H."/>
            <person name="Jorgensen S.L."/>
            <person name="Zaremba-Niedzwiedzka K."/>
            <person name="Martijn J."/>
            <person name="Lind A.E."/>
            <person name="van Eijk R."/>
            <person name="Schleper C."/>
            <person name="Guy L."/>
            <person name="Ettema T.J."/>
        </authorList>
    </citation>
    <scope>NUCLEOTIDE SEQUENCE</scope>
</reference>
<dbReference type="EMBL" id="LAZR01004503">
    <property type="protein sequence ID" value="KKN08014.1"/>
    <property type="molecule type" value="Genomic_DNA"/>
</dbReference>
<dbReference type="InterPro" id="IPR006944">
    <property type="entry name" value="Phage/GTA_portal"/>
</dbReference>
<dbReference type="Pfam" id="PF04860">
    <property type="entry name" value="Phage_portal"/>
    <property type="match status" value="1"/>
</dbReference>
<comment type="caution">
    <text evidence="1">The sequence shown here is derived from an EMBL/GenBank/DDBJ whole genome shotgun (WGS) entry which is preliminary data.</text>
</comment>
<dbReference type="AlphaFoldDB" id="A0A0F9MQM5"/>
<organism evidence="1">
    <name type="scientific">marine sediment metagenome</name>
    <dbReference type="NCBI Taxonomy" id="412755"/>
    <lineage>
        <taxon>unclassified sequences</taxon>
        <taxon>metagenomes</taxon>
        <taxon>ecological metagenomes</taxon>
    </lineage>
</organism>
<name>A0A0F9MQM5_9ZZZZ</name>